<evidence type="ECO:0000313" key="3">
    <source>
        <dbReference type="Proteomes" id="UP000186817"/>
    </source>
</evidence>
<keyword evidence="1" id="KW-0472">Membrane</keyword>
<protein>
    <submittedName>
        <fullName evidence="2">Uncharacterized protein</fullName>
    </submittedName>
</protein>
<comment type="caution">
    <text evidence="2">The sequence shown here is derived from an EMBL/GenBank/DDBJ whole genome shotgun (WGS) entry which is preliminary data.</text>
</comment>
<dbReference type="AlphaFoldDB" id="A0A1Q9CPB5"/>
<dbReference type="EMBL" id="LSRX01001021">
    <property type="protein sequence ID" value="OLP84735.1"/>
    <property type="molecule type" value="Genomic_DNA"/>
</dbReference>
<evidence type="ECO:0000313" key="2">
    <source>
        <dbReference type="EMBL" id="OLP84735.1"/>
    </source>
</evidence>
<proteinExistence type="predicted"/>
<name>A0A1Q9CPB5_SYMMI</name>
<organism evidence="2 3">
    <name type="scientific">Symbiodinium microadriaticum</name>
    <name type="common">Dinoflagellate</name>
    <name type="synonym">Zooxanthella microadriatica</name>
    <dbReference type="NCBI Taxonomy" id="2951"/>
    <lineage>
        <taxon>Eukaryota</taxon>
        <taxon>Sar</taxon>
        <taxon>Alveolata</taxon>
        <taxon>Dinophyceae</taxon>
        <taxon>Suessiales</taxon>
        <taxon>Symbiodiniaceae</taxon>
        <taxon>Symbiodinium</taxon>
    </lineage>
</organism>
<dbReference type="OrthoDB" id="435976at2759"/>
<keyword evidence="1" id="KW-1133">Transmembrane helix</keyword>
<dbReference type="Proteomes" id="UP000186817">
    <property type="component" value="Unassembled WGS sequence"/>
</dbReference>
<keyword evidence="1" id="KW-0812">Transmembrane</keyword>
<gene>
    <name evidence="2" type="ORF">AK812_SmicGene34358</name>
</gene>
<accession>A0A1Q9CPB5</accession>
<feature type="transmembrane region" description="Helical" evidence="1">
    <location>
        <begin position="177"/>
        <end position="201"/>
    </location>
</feature>
<feature type="transmembrane region" description="Helical" evidence="1">
    <location>
        <begin position="83"/>
        <end position="105"/>
    </location>
</feature>
<reference evidence="2 3" key="1">
    <citation type="submission" date="2016-02" db="EMBL/GenBank/DDBJ databases">
        <title>Genome analysis of coral dinoflagellate symbionts highlights evolutionary adaptations to a symbiotic lifestyle.</title>
        <authorList>
            <person name="Aranda M."/>
            <person name="Li Y."/>
            <person name="Liew Y.J."/>
            <person name="Baumgarten S."/>
            <person name="Simakov O."/>
            <person name="Wilson M."/>
            <person name="Piel J."/>
            <person name="Ashoor H."/>
            <person name="Bougouffa S."/>
            <person name="Bajic V.B."/>
            <person name="Ryu T."/>
            <person name="Ravasi T."/>
            <person name="Bayer T."/>
            <person name="Micklem G."/>
            <person name="Kim H."/>
            <person name="Bhak J."/>
            <person name="Lajeunesse T.C."/>
            <person name="Voolstra C.R."/>
        </authorList>
    </citation>
    <scope>NUCLEOTIDE SEQUENCE [LARGE SCALE GENOMIC DNA]</scope>
    <source>
        <strain evidence="2 3">CCMP2467</strain>
    </source>
</reference>
<evidence type="ECO:0000256" key="1">
    <source>
        <dbReference type="SAM" id="Phobius"/>
    </source>
</evidence>
<feature type="transmembrane region" description="Helical" evidence="1">
    <location>
        <begin position="321"/>
        <end position="341"/>
    </location>
</feature>
<keyword evidence="3" id="KW-1185">Reference proteome</keyword>
<sequence>MVKLQPLLTEGIKRAASTLAAPPPPCSTAGNHLVITLVIPPVRLGAMVAATEEDEDDEPIPFAETVWNVVLVLGSTGAGRVDLLLTMLLAVGSVMLQFLFVFVLVSEDFLGGGFDAEIAAARTWRASIAHDAKYRDLSGTSLASRVCNGDGSLIQSNEQANLLADINSFLGLQSEDFAVSGLAPGMILSGLCMLLWCMYLCREFRTIWISMEAILHIPRARKTDFSSGRFAAISYFRLAAYLILRLYRTAITGCLLWAGQQWLANTKSITDLILNASALGTILEIDELVFASLLPKKIQAAIYSLEAVKVRYTRAKSQLEATLIFIGVVAVTLAPIFLWVMPLVDNMQQVKSEFCYGAQNFVVAYNQDSQTTVGLATPSFAVRYENGLSLSERAVLGHTVPTAETTFVGPPPDFPVLIRCFGTLGRECFREIEGTGLGRHRASAVSPALKQLAEGSRPDDV</sequence>